<feature type="domain" description="Carbohydrate kinase FGGY N-terminal" evidence="4">
    <location>
        <begin position="3"/>
        <end position="243"/>
    </location>
</feature>
<dbReference type="EMBL" id="JANGEW010000002">
    <property type="protein sequence ID" value="MCQ5341744.1"/>
    <property type="molecule type" value="Genomic_DNA"/>
</dbReference>
<evidence type="ECO:0000313" key="7">
    <source>
        <dbReference type="Proteomes" id="UP001206692"/>
    </source>
</evidence>
<keyword evidence="7" id="KW-1185">Reference proteome</keyword>
<dbReference type="SUPFAM" id="SSF53067">
    <property type="entry name" value="Actin-like ATPase domain"/>
    <property type="match status" value="2"/>
</dbReference>
<evidence type="ECO:0000256" key="3">
    <source>
        <dbReference type="ARBA" id="ARBA00022777"/>
    </source>
</evidence>
<dbReference type="Proteomes" id="UP001206692">
    <property type="component" value="Unassembled WGS sequence"/>
</dbReference>
<dbReference type="Pfam" id="PF02782">
    <property type="entry name" value="FGGY_C"/>
    <property type="match status" value="1"/>
</dbReference>
<dbReference type="Pfam" id="PF00370">
    <property type="entry name" value="FGGY_N"/>
    <property type="match status" value="1"/>
</dbReference>
<protein>
    <submittedName>
        <fullName evidence="6">Carbohydrate kinase</fullName>
    </submittedName>
</protein>
<dbReference type="PANTHER" id="PTHR43095:SF3">
    <property type="entry name" value="L-XYLULOSE_3-KETO-L-GULONATE KINASE"/>
    <property type="match status" value="1"/>
</dbReference>
<evidence type="ECO:0000259" key="4">
    <source>
        <dbReference type="Pfam" id="PF00370"/>
    </source>
</evidence>
<reference evidence="6 7" key="1">
    <citation type="submission" date="2022-06" db="EMBL/GenBank/DDBJ databases">
        <title>Isolation of gut microbiota from human fecal samples.</title>
        <authorList>
            <person name="Pamer E.G."/>
            <person name="Barat B."/>
            <person name="Waligurski E."/>
            <person name="Medina S."/>
            <person name="Paddock L."/>
            <person name="Mostad J."/>
        </authorList>
    </citation>
    <scope>NUCLEOTIDE SEQUENCE [LARGE SCALE GENOMIC DNA]</scope>
    <source>
        <strain evidence="6 7">DFI.1.1</strain>
    </source>
</reference>
<sequence>MRYLMGIDNGGTFSKAAIFREDGVQIASKSASVSLFTPDSGFRERDLSELWEANAAVVKSAIEASGISPSEIAAVSVSGHGKGLYLVDKMGNPLGRGILSTDCRATDLVSHWERNGVAEKARKYTYQPVSACQPVALLAWLKEYDPDLYQQIGYVFSVNDYIRFCLTDQPYSEYTVASGSGFVDFEKKGYTEELLALFGIPEMSGCLPPLLYSSELAGRVTAKGAAATGLLEGTPVAAGMFDIDSCGIASGLSDPDNLCLIAGTWSINEYISDTPVRGEATTRNSFFCEPGRYLIEESSPTSAGNLEWFIRSQMLEEKAKARNEGTSIYDLTNEWVAGTDPQVNNVVYLPFLNGSSTEGGASGVFFGLSESTTKKDLVAAVYEGVVFSHRRHVEKLLMHRSLPKKIRLSGGVTNSAVWTQLFADALQLPVESVKGKESGALGAAMAAGVAAGIYSDLTDAVQKVVSVSASVEPRENMKEIYNRKYQLYCQLEDSLSSIWHR</sequence>
<accession>A0ABT1SPG6</accession>
<proteinExistence type="inferred from homology"/>
<dbReference type="CDD" id="cd07802">
    <property type="entry name" value="ASKHA_NBD_FGGY_EcLyxK-like"/>
    <property type="match status" value="1"/>
</dbReference>
<comment type="similarity">
    <text evidence="1">Belongs to the FGGY kinase family.</text>
</comment>
<dbReference type="PIRSF" id="PIRSF000538">
    <property type="entry name" value="GlpK"/>
    <property type="match status" value="1"/>
</dbReference>
<keyword evidence="3 6" id="KW-0418">Kinase</keyword>
<dbReference type="InterPro" id="IPR018484">
    <property type="entry name" value="FGGY_N"/>
</dbReference>
<name>A0ABT1SPG6_9FIRM</name>
<gene>
    <name evidence="6" type="ORF">NE675_01665</name>
</gene>
<dbReference type="GO" id="GO:0016301">
    <property type="term" value="F:kinase activity"/>
    <property type="evidence" value="ECO:0007669"/>
    <property type="project" value="UniProtKB-KW"/>
</dbReference>
<comment type="caution">
    <text evidence="6">The sequence shown here is derived from an EMBL/GenBank/DDBJ whole genome shotgun (WGS) entry which is preliminary data.</text>
</comment>
<dbReference type="InterPro" id="IPR000577">
    <property type="entry name" value="Carb_kinase_FGGY"/>
</dbReference>
<evidence type="ECO:0000259" key="5">
    <source>
        <dbReference type="Pfam" id="PF02782"/>
    </source>
</evidence>
<evidence type="ECO:0000256" key="1">
    <source>
        <dbReference type="ARBA" id="ARBA00009156"/>
    </source>
</evidence>
<dbReference type="RefSeq" id="WP_062411720.1">
    <property type="nucleotide sequence ID" value="NZ_JAJCIO010000002.1"/>
</dbReference>
<organism evidence="6 7">
    <name type="scientific">Megasphaera massiliensis</name>
    <dbReference type="NCBI Taxonomy" id="1232428"/>
    <lineage>
        <taxon>Bacteria</taxon>
        <taxon>Bacillati</taxon>
        <taxon>Bacillota</taxon>
        <taxon>Negativicutes</taxon>
        <taxon>Veillonellales</taxon>
        <taxon>Veillonellaceae</taxon>
        <taxon>Megasphaera</taxon>
    </lineage>
</organism>
<dbReference type="InterPro" id="IPR043129">
    <property type="entry name" value="ATPase_NBD"/>
</dbReference>
<dbReference type="Gene3D" id="3.30.420.40">
    <property type="match status" value="2"/>
</dbReference>
<dbReference type="InterPro" id="IPR050406">
    <property type="entry name" value="FGGY_Carb_Kinase"/>
</dbReference>
<feature type="domain" description="Carbohydrate kinase FGGY C-terminal" evidence="5">
    <location>
        <begin position="260"/>
        <end position="451"/>
    </location>
</feature>
<keyword evidence="2" id="KW-0808">Transferase</keyword>
<evidence type="ECO:0000313" key="6">
    <source>
        <dbReference type="EMBL" id="MCQ5341744.1"/>
    </source>
</evidence>
<evidence type="ECO:0000256" key="2">
    <source>
        <dbReference type="ARBA" id="ARBA00022679"/>
    </source>
</evidence>
<dbReference type="PANTHER" id="PTHR43095">
    <property type="entry name" value="SUGAR KINASE"/>
    <property type="match status" value="1"/>
</dbReference>
<dbReference type="InterPro" id="IPR018485">
    <property type="entry name" value="FGGY_C"/>
</dbReference>